<sequence length="356" mass="38044">MSTYREFRAEAKKKKRRRAFQRCCLILLIAVLLGGLTWFVVQLAGRVGTAESAPPAPSVSSQAGQSTADAGDPALPSGTAAPGWQGIGPIQQTINNFQIISPDRRMISLPENGRVDLSYFDDATFVGDSITTGWNVYRAADGLLPNARVVAEISTSPPVGGVQWVHNKNAADVYDPMQAIADTVPKKVYVMFGTNMLVNQSEATEDKLISDYSAFIDDLGTRIPGCEVYIQSILIPTAAGTASKPGLNPERINRVNDRLAALAFEKGCHYLNVQEYLCRDGVLNWDIAAKDGIHLNTDGYRAWLDYLATHTAYSAAASYLGGTPYPAAPAQQTPAEAPAGTPAETPVPETSGAPAA</sequence>
<accession>A0A923ICT8</accession>
<dbReference type="EMBL" id="JACONZ010000001">
    <property type="protein sequence ID" value="MBC5580635.1"/>
    <property type="molecule type" value="Genomic_DNA"/>
</dbReference>
<dbReference type="InterPro" id="IPR013830">
    <property type="entry name" value="SGNH_hydro"/>
</dbReference>
<evidence type="ECO:0000259" key="2">
    <source>
        <dbReference type="Pfam" id="PF13472"/>
    </source>
</evidence>
<organism evidence="3 4">
    <name type="scientific">Anaerofilum hominis</name>
    <dbReference type="NCBI Taxonomy" id="2763016"/>
    <lineage>
        <taxon>Bacteria</taxon>
        <taxon>Bacillati</taxon>
        <taxon>Bacillota</taxon>
        <taxon>Clostridia</taxon>
        <taxon>Eubacteriales</taxon>
        <taxon>Oscillospiraceae</taxon>
        <taxon>Anaerofilum</taxon>
    </lineage>
</organism>
<feature type="domain" description="SGNH hydrolase-type esterase" evidence="2">
    <location>
        <begin position="125"/>
        <end position="302"/>
    </location>
</feature>
<evidence type="ECO:0000313" key="3">
    <source>
        <dbReference type="EMBL" id="MBC5580635.1"/>
    </source>
</evidence>
<dbReference type="Gene3D" id="3.40.50.1110">
    <property type="entry name" value="SGNH hydrolase"/>
    <property type="match status" value="1"/>
</dbReference>
<feature type="region of interest" description="Disordered" evidence="1">
    <location>
        <begin position="326"/>
        <end position="356"/>
    </location>
</feature>
<proteinExistence type="predicted"/>
<dbReference type="Proteomes" id="UP000659630">
    <property type="component" value="Unassembled WGS sequence"/>
</dbReference>
<evidence type="ECO:0000313" key="4">
    <source>
        <dbReference type="Proteomes" id="UP000659630"/>
    </source>
</evidence>
<gene>
    <name evidence="3" type="ORF">H8S23_03865</name>
</gene>
<dbReference type="SUPFAM" id="SSF52266">
    <property type="entry name" value="SGNH hydrolase"/>
    <property type="match status" value="1"/>
</dbReference>
<protein>
    <recommendedName>
        <fullName evidence="2">SGNH hydrolase-type esterase domain-containing protein</fullName>
    </recommendedName>
</protein>
<dbReference type="InterPro" id="IPR036514">
    <property type="entry name" value="SGNH_hydro_sf"/>
</dbReference>
<name>A0A923ICT8_9FIRM</name>
<reference evidence="3" key="1">
    <citation type="submission" date="2020-08" db="EMBL/GenBank/DDBJ databases">
        <title>Genome public.</title>
        <authorList>
            <person name="Liu C."/>
            <person name="Sun Q."/>
        </authorList>
    </citation>
    <scope>NUCLEOTIDE SEQUENCE</scope>
    <source>
        <strain evidence="3">BX8</strain>
    </source>
</reference>
<feature type="compositionally biased region" description="Low complexity" evidence="1">
    <location>
        <begin position="326"/>
        <end position="350"/>
    </location>
</feature>
<dbReference type="RefSeq" id="WP_186886974.1">
    <property type="nucleotide sequence ID" value="NZ_JACONZ010000001.1"/>
</dbReference>
<feature type="region of interest" description="Disordered" evidence="1">
    <location>
        <begin position="50"/>
        <end position="82"/>
    </location>
</feature>
<keyword evidence="4" id="KW-1185">Reference proteome</keyword>
<dbReference type="Pfam" id="PF13472">
    <property type="entry name" value="Lipase_GDSL_2"/>
    <property type="match status" value="1"/>
</dbReference>
<dbReference type="AlphaFoldDB" id="A0A923ICT8"/>
<evidence type="ECO:0000256" key="1">
    <source>
        <dbReference type="SAM" id="MobiDB-lite"/>
    </source>
</evidence>
<comment type="caution">
    <text evidence="3">The sequence shown here is derived from an EMBL/GenBank/DDBJ whole genome shotgun (WGS) entry which is preliminary data.</text>
</comment>